<keyword evidence="1" id="KW-0472">Membrane</keyword>
<dbReference type="STRING" id="409849.ENSPMGP00000021953"/>
<keyword evidence="2" id="KW-0732">Signal</keyword>
<dbReference type="Ensembl" id="ENSPMGT00000023382.1">
    <property type="protein sequence ID" value="ENSPMGP00000021953.1"/>
    <property type="gene ID" value="ENSPMGG00000017782.1"/>
</dbReference>
<reference evidence="3" key="1">
    <citation type="submission" date="2025-08" db="UniProtKB">
        <authorList>
            <consortium name="Ensembl"/>
        </authorList>
    </citation>
    <scope>IDENTIFICATION</scope>
</reference>
<organism evidence="3 4">
    <name type="scientific">Periophthalmus magnuspinnatus</name>
    <dbReference type="NCBI Taxonomy" id="409849"/>
    <lineage>
        <taxon>Eukaryota</taxon>
        <taxon>Metazoa</taxon>
        <taxon>Chordata</taxon>
        <taxon>Craniata</taxon>
        <taxon>Vertebrata</taxon>
        <taxon>Euteleostomi</taxon>
        <taxon>Actinopterygii</taxon>
        <taxon>Neopterygii</taxon>
        <taxon>Teleostei</taxon>
        <taxon>Neoteleostei</taxon>
        <taxon>Acanthomorphata</taxon>
        <taxon>Gobiaria</taxon>
        <taxon>Gobiiformes</taxon>
        <taxon>Gobioidei</taxon>
        <taxon>Gobiidae</taxon>
        <taxon>Oxudercinae</taxon>
        <taxon>Periophthalmus</taxon>
    </lineage>
</organism>
<feature type="signal peptide" evidence="2">
    <location>
        <begin position="1"/>
        <end position="22"/>
    </location>
</feature>
<evidence type="ECO:0000256" key="2">
    <source>
        <dbReference type="SAM" id="SignalP"/>
    </source>
</evidence>
<dbReference type="Proteomes" id="UP000261520">
    <property type="component" value="Unplaced"/>
</dbReference>
<evidence type="ECO:0000313" key="3">
    <source>
        <dbReference type="Ensembl" id="ENSPMGP00000021953.1"/>
    </source>
</evidence>
<accession>A0A3B4AXT3</accession>
<evidence type="ECO:0000256" key="1">
    <source>
        <dbReference type="SAM" id="Phobius"/>
    </source>
</evidence>
<feature type="chain" id="PRO_5017428422" evidence="2">
    <location>
        <begin position="23"/>
        <end position="86"/>
    </location>
</feature>
<keyword evidence="1" id="KW-0812">Transmembrane</keyword>
<protein>
    <submittedName>
        <fullName evidence="3">Uncharacterized protein</fullName>
    </submittedName>
</protein>
<proteinExistence type="predicted"/>
<evidence type="ECO:0000313" key="4">
    <source>
        <dbReference type="Proteomes" id="UP000261520"/>
    </source>
</evidence>
<keyword evidence="1" id="KW-1133">Transmembrane helix</keyword>
<reference evidence="3" key="2">
    <citation type="submission" date="2025-09" db="UniProtKB">
        <authorList>
            <consortium name="Ensembl"/>
        </authorList>
    </citation>
    <scope>IDENTIFICATION</scope>
</reference>
<sequence length="86" mass="9353">MNNQVSLSLSVFLCSKFGLCSSCSSTSFLQSHAASHEGGLMSQTQPVMPIAWGVCALVLTGNIVIFRTILGIFMVFRSSDDFSWKQ</sequence>
<dbReference type="AlphaFoldDB" id="A0A3B4AXT3"/>
<name>A0A3B4AXT3_9GOBI</name>
<keyword evidence="4" id="KW-1185">Reference proteome</keyword>
<feature type="transmembrane region" description="Helical" evidence="1">
    <location>
        <begin position="49"/>
        <end position="76"/>
    </location>
</feature>